<dbReference type="GO" id="GO:0030600">
    <property type="term" value="F:feruloyl esterase activity"/>
    <property type="evidence" value="ECO:0007669"/>
    <property type="project" value="UniProtKB-EC"/>
</dbReference>
<evidence type="ECO:0000256" key="7">
    <source>
        <dbReference type="ARBA" id="ARBA00022837"/>
    </source>
</evidence>
<dbReference type="EC" id="3.1.1.-" evidence="10"/>
<evidence type="ECO:0000256" key="2">
    <source>
        <dbReference type="ARBA" id="ARBA00022487"/>
    </source>
</evidence>
<dbReference type="PANTHER" id="PTHR33938:SF15">
    <property type="entry name" value="FERULOYL ESTERASE B-RELATED"/>
    <property type="match status" value="1"/>
</dbReference>
<sequence length="548" mass="60564">MHQNLHLTFTAFLTFSSLSLSAFQDECLALKPESMVMNSTLKSATDLTFPEQDASCNRASQVVRTNLCRVMMNLTTSERSQVATEVWLPEKWNGRIVTVGGGGIDGCVHTEDLAYATAHGFAAVGTNNGHAGTIGVQFLNNEDVVTDFSWRALHAGVVAGKQLLQPLYKRRATGSYFLGCSLGGRQGIQAAEMFPQDFDGIIAGAPAVDFNNLYSHRASYFSITGAVDSKDFIAPTVWKSLIHNEVMKQCDKIDGVEDGIIEDPTLCEFDPVPLLCRDSTTNDKTKCLTSAQVGIVKQIYGPTYYANGSLFWLGMNPGSEVKAADGLYSGKPFAYSQNWFRYAVYSDPEWNSANYALHRDGVYAEQLNPGNIRTFPYELSAFKNRGGKLLMYHGQQDHQITSFQTPRFYERLAQGMGLDYEMMDQFVRLFRISGMSHCASGPGAWILGQGGAAAGVADSLPFDRTHNVLAAIVDWVEVGVAPESITGTKFINDTVKSGVDFKRQHCKYPLRSKYRGNGLDPKDINSWNCSCGQLCKRWVNDFVFYQDM</sequence>
<evidence type="ECO:0000256" key="9">
    <source>
        <dbReference type="ARBA" id="ARBA00034075"/>
    </source>
</evidence>
<dbReference type="Proteomes" id="UP000186583">
    <property type="component" value="Unassembled WGS sequence"/>
</dbReference>
<dbReference type="SUPFAM" id="SSF53474">
    <property type="entry name" value="alpha/beta-Hydrolases"/>
    <property type="match status" value="1"/>
</dbReference>
<organism evidence="11 12">
    <name type="scientific">Colletotrichum chlorophyti</name>
    <dbReference type="NCBI Taxonomy" id="708187"/>
    <lineage>
        <taxon>Eukaryota</taxon>
        <taxon>Fungi</taxon>
        <taxon>Dikarya</taxon>
        <taxon>Ascomycota</taxon>
        <taxon>Pezizomycotina</taxon>
        <taxon>Sordariomycetes</taxon>
        <taxon>Hypocreomycetidae</taxon>
        <taxon>Glomerellales</taxon>
        <taxon>Glomerellaceae</taxon>
        <taxon>Colletotrichum</taxon>
    </lineage>
</organism>
<comment type="similarity">
    <text evidence="1 10">Belongs to the tannase family.</text>
</comment>
<keyword evidence="7" id="KW-0106">Calcium</keyword>
<evidence type="ECO:0000256" key="1">
    <source>
        <dbReference type="ARBA" id="ARBA00006249"/>
    </source>
</evidence>
<keyword evidence="5 10" id="KW-0732">Signal</keyword>
<name>A0A1Q8S6M5_9PEZI</name>
<gene>
    <name evidence="11" type="ORF">CCHL11_02218</name>
</gene>
<evidence type="ECO:0000256" key="5">
    <source>
        <dbReference type="ARBA" id="ARBA00022729"/>
    </source>
</evidence>
<accession>A0A1Q8S6M5</accession>
<evidence type="ECO:0000256" key="10">
    <source>
        <dbReference type="RuleBase" id="RU361238"/>
    </source>
</evidence>
<dbReference type="Pfam" id="PF07519">
    <property type="entry name" value="Tannase"/>
    <property type="match status" value="1"/>
</dbReference>
<dbReference type="InterPro" id="IPR011118">
    <property type="entry name" value="Tannase/feruloyl_esterase"/>
</dbReference>
<keyword evidence="6 10" id="KW-0378">Hydrolase</keyword>
<keyword evidence="8" id="KW-1015">Disulfide bond</keyword>
<keyword evidence="12" id="KW-1185">Reference proteome</keyword>
<keyword evidence="2" id="KW-0719">Serine esterase</keyword>
<dbReference type="PANTHER" id="PTHR33938">
    <property type="entry name" value="FERULOYL ESTERASE B-RELATED"/>
    <property type="match status" value="1"/>
</dbReference>
<evidence type="ECO:0000256" key="6">
    <source>
        <dbReference type="ARBA" id="ARBA00022801"/>
    </source>
</evidence>
<proteinExistence type="inferred from homology"/>
<dbReference type="Gene3D" id="3.40.50.1820">
    <property type="entry name" value="alpha/beta hydrolase"/>
    <property type="match status" value="1"/>
</dbReference>
<comment type="catalytic activity">
    <reaction evidence="9">
        <text>feruloyl-polysaccharide + H2O = ferulate + polysaccharide.</text>
        <dbReference type="EC" id="3.1.1.73"/>
    </reaction>
</comment>
<protein>
    <recommendedName>
        <fullName evidence="10">Carboxylic ester hydrolase</fullName>
        <ecNumber evidence="10">3.1.1.-</ecNumber>
    </recommendedName>
</protein>
<dbReference type="GO" id="GO:0045493">
    <property type="term" value="P:xylan catabolic process"/>
    <property type="evidence" value="ECO:0007669"/>
    <property type="project" value="UniProtKB-KW"/>
</dbReference>
<reference evidence="11 12" key="1">
    <citation type="submission" date="2016-11" db="EMBL/GenBank/DDBJ databases">
        <title>Draft Genome Assembly of Colletotrichum chlorophyti a pathogen of herbaceous plants.</title>
        <authorList>
            <person name="Gan P."/>
            <person name="Narusaka M."/>
            <person name="Tsushima A."/>
            <person name="Narusaka Y."/>
            <person name="Takano Y."/>
            <person name="Shirasu K."/>
        </authorList>
    </citation>
    <scope>NUCLEOTIDE SEQUENCE [LARGE SCALE GENOMIC DNA]</scope>
    <source>
        <strain evidence="11 12">NTL11</strain>
    </source>
</reference>
<keyword evidence="4" id="KW-0479">Metal-binding</keyword>
<evidence type="ECO:0000313" key="11">
    <source>
        <dbReference type="EMBL" id="OLN97047.1"/>
    </source>
</evidence>
<keyword evidence="3" id="KW-0624">Polysaccharide degradation</keyword>
<comment type="caution">
    <text evidence="11">The sequence shown here is derived from an EMBL/GenBank/DDBJ whole genome shotgun (WGS) entry which is preliminary data.</text>
</comment>
<evidence type="ECO:0000256" key="4">
    <source>
        <dbReference type="ARBA" id="ARBA00022723"/>
    </source>
</evidence>
<dbReference type="InterPro" id="IPR029058">
    <property type="entry name" value="AB_hydrolase_fold"/>
</dbReference>
<keyword evidence="3" id="KW-0858">Xylan degradation</keyword>
<dbReference type="GO" id="GO:0046872">
    <property type="term" value="F:metal ion binding"/>
    <property type="evidence" value="ECO:0007669"/>
    <property type="project" value="UniProtKB-KW"/>
</dbReference>
<feature type="chain" id="PRO_5011833476" description="Carboxylic ester hydrolase" evidence="10">
    <location>
        <begin position="22"/>
        <end position="548"/>
    </location>
</feature>
<evidence type="ECO:0000256" key="8">
    <source>
        <dbReference type="ARBA" id="ARBA00023157"/>
    </source>
</evidence>
<keyword evidence="3" id="KW-0119">Carbohydrate metabolism</keyword>
<evidence type="ECO:0000313" key="12">
    <source>
        <dbReference type="Proteomes" id="UP000186583"/>
    </source>
</evidence>
<feature type="signal peptide" evidence="10">
    <location>
        <begin position="1"/>
        <end position="21"/>
    </location>
</feature>
<evidence type="ECO:0000256" key="3">
    <source>
        <dbReference type="ARBA" id="ARBA00022651"/>
    </source>
</evidence>
<dbReference type="OrthoDB" id="3039123at2759"/>
<dbReference type="EMBL" id="MPGH01000011">
    <property type="protein sequence ID" value="OLN97047.1"/>
    <property type="molecule type" value="Genomic_DNA"/>
</dbReference>
<dbReference type="AlphaFoldDB" id="A0A1Q8S6M5"/>